<name>S7ZVA7_PENO1</name>
<keyword evidence="1" id="KW-0812">Transmembrane</keyword>
<evidence type="ECO:0000256" key="2">
    <source>
        <dbReference type="SAM" id="SignalP"/>
    </source>
</evidence>
<dbReference type="EMBL" id="KB644414">
    <property type="protein sequence ID" value="EPS32696.1"/>
    <property type="molecule type" value="Genomic_DNA"/>
</dbReference>
<keyword evidence="2" id="KW-0732">Signal</keyword>
<keyword evidence="1" id="KW-1133">Transmembrane helix</keyword>
<dbReference type="HOGENOM" id="CLU_1533098_0_0_1"/>
<organism evidence="3 4">
    <name type="scientific">Penicillium oxalicum (strain 114-2 / CGMCC 5302)</name>
    <name type="common">Penicillium decumbens</name>
    <dbReference type="NCBI Taxonomy" id="933388"/>
    <lineage>
        <taxon>Eukaryota</taxon>
        <taxon>Fungi</taxon>
        <taxon>Dikarya</taxon>
        <taxon>Ascomycota</taxon>
        <taxon>Pezizomycotina</taxon>
        <taxon>Eurotiomycetes</taxon>
        <taxon>Eurotiomycetidae</taxon>
        <taxon>Eurotiales</taxon>
        <taxon>Aspergillaceae</taxon>
        <taxon>Penicillium</taxon>
    </lineage>
</organism>
<accession>S7ZVA7</accession>
<evidence type="ECO:0000313" key="4">
    <source>
        <dbReference type="Proteomes" id="UP000019376"/>
    </source>
</evidence>
<dbReference type="AlphaFoldDB" id="S7ZVA7"/>
<feature type="transmembrane region" description="Helical" evidence="1">
    <location>
        <begin position="87"/>
        <end position="107"/>
    </location>
</feature>
<keyword evidence="1" id="KW-0472">Membrane</keyword>
<dbReference type="OrthoDB" id="10536403at2759"/>
<keyword evidence="4" id="KW-1185">Reference proteome</keyword>
<proteinExistence type="predicted"/>
<gene>
    <name evidence="3" type="ORF">PDE_07656</name>
</gene>
<protein>
    <submittedName>
        <fullName evidence="3">Uncharacterized protein</fullName>
    </submittedName>
</protein>
<reference evidence="3 4" key="1">
    <citation type="journal article" date="2013" name="PLoS ONE">
        <title>Genomic and secretomic analyses reveal unique features of the lignocellulolytic enzyme system of Penicillium decumbens.</title>
        <authorList>
            <person name="Liu G."/>
            <person name="Zhang L."/>
            <person name="Wei X."/>
            <person name="Zou G."/>
            <person name="Qin Y."/>
            <person name="Ma L."/>
            <person name="Li J."/>
            <person name="Zheng H."/>
            <person name="Wang S."/>
            <person name="Wang C."/>
            <person name="Xun L."/>
            <person name="Zhao G.-P."/>
            <person name="Zhou Z."/>
            <person name="Qu Y."/>
        </authorList>
    </citation>
    <scope>NUCLEOTIDE SEQUENCE [LARGE SCALE GENOMIC DNA]</scope>
    <source>
        <strain evidence="4">114-2 / CGMCC 5302</strain>
    </source>
</reference>
<feature type="signal peptide" evidence="2">
    <location>
        <begin position="1"/>
        <end position="29"/>
    </location>
</feature>
<evidence type="ECO:0000256" key="1">
    <source>
        <dbReference type="SAM" id="Phobius"/>
    </source>
</evidence>
<evidence type="ECO:0000313" key="3">
    <source>
        <dbReference type="EMBL" id="EPS32696.1"/>
    </source>
</evidence>
<sequence length="175" mass="19180">MNALQQSTVGFALLVLSTLLLHAITLSTTSRIEEHLNHPDHVTLILDRIQTLSDVVEKLYQEVKAEPLGVNNPIPPVSTPRTSLEQLAKFIVTYGLMITWMGGLYLFWDGLESVRSHALKVSLLGSMLLTANLGLIVMLLFLPVSAWHSYVSGTIVAGGLGLFYVVFFTSATDDL</sequence>
<dbReference type="Proteomes" id="UP000019376">
    <property type="component" value="Unassembled WGS sequence"/>
</dbReference>
<feature type="chain" id="PRO_5004547554" evidence="2">
    <location>
        <begin position="30"/>
        <end position="175"/>
    </location>
</feature>
<feature type="transmembrane region" description="Helical" evidence="1">
    <location>
        <begin position="147"/>
        <end position="169"/>
    </location>
</feature>
<feature type="transmembrane region" description="Helical" evidence="1">
    <location>
        <begin position="119"/>
        <end position="141"/>
    </location>
</feature>